<comment type="caution">
    <text evidence="1">The sequence shown here is derived from an EMBL/GenBank/DDBJ whole genome shotgun (WGS) entry which is preliminary data.</text>
</comment>
<reference evidence="2" key="1">
    <citation type="submission" date="2017-09" db="EMBL/GenBank/DDBJ databases">
        <title>Depth-based differentiation of microbial function through sediment-hosted aquifers and enrichment of novel symbionts in the deep terrestrial subsurface.</title>
        <authorList>
            <person name="Probst A.J."/>
            <person name="Ladd B."/>
            <person name="Jarett J.K."/>
            <person name="Geller-Mcgrath D.E."/>
            <person name="Sieber C.M.K."/>
            <person name="Emerson J.B."/>
            <person name="Anantharaman K."/>
            <person name="Thomas B.C."/>
            <person name="Malmstrom R."/>
            <person name="Stieglmeier M."/>
            <person name="Klingl A."/>
            <person name="Woyke T."/>
            <person name="Ryan C.M."/>
            <person name="Banfield J.F."/>
        </authorList>
    </citation>
    <scope>NUCLEOTIDE SEQUENCE [LARGE SCALE GENOMIC DNA]</scope>
</reference>
<proteinExistence type="predicted"/>
<evidence type="ECO:0000313" key="1">
    <source>
        <dbReference type="EMBL" id="PIY69381.1"/>
    </source>
</evidence>
<sequence>MLGSDSEPCARVGIPGIAATYFSNINLTKKNPPLGGGYSYKNTTRPRLGSNNILLKNYFS</sequence>
<name>A0A2M7QDT7_9BACT</name>
<dbReference type="Proteomes" id="UP000230108">
    <property type="component" value="Unassembled WGS sequence"/>
</dbReference>
<organism evidence="1 2">
    <name type="scientific">Candidatus Roizmanbacteria bacterium CG_4_10_14_0_8_um_filter_39_9</name>
    <dbReference type="NCBI Taxonomy" id="1974829"/>
    <lineage>
        <taxon>Bacteria</taxon>
        <taxon>Candidatus Roizmaniibacteriota</taxon>
    </lineage>
</organism>
<accession>A0A2M7QDT7</accession>
<dbReference type="EMBL" id="PFLF01000026">
    <property type="protein sequence ID" value="PIY69381.1"/>
    <property type="molecule type" value="Genomic_DNA"/>
</dbReference>
<gene>
    <name evidence="1" type="ORF">COY90_00935</name>
</gene>
<protein>
    <submittedName>
        <fullName evidence="1">Uncharacterized protein</fullName>
    </submittedName>
</protein>
<evidence type="ECO:0000313" key="2">
    <source>
        <dbReference type="Proteomes" id="UP000230108"/>
    </source>
</evidence>
<dbReference type="AlphaFoldDB" id="A0A2M7QDT7"/>